<protein>
    <submittedName>
        <fullName evidence="1">Uncharacterized protein</fullName>
    </submittedName>
</protein>
<comment type="caution">
    <text evidence="1">The sequence shown here is derived from an EMBL/GenBank/DDBJ whole genome shotgun (WGS) entry which is preliminary data.</text>
</comment>
<reference evidence="1" key="1">
    <citation type="journal article" date="2020" name="New Phytol.">
        <title>Comparative genomics reveals dynamic genome evolution in host specialist ectomycorrhizal fungi.</title>
        <authorList>
            <person name="Lofgren L.A."/>
            <person name="Nguyen N.H."/>
            <person name="Vilgalys R."/>
            <person name="Ruytinx J."/>
            <person name="Liao H.L."/>
            <person name="Branco S."/>
            <person name="Kuo A."/>
            <person name="LaButti K."/>
            <person name="Lipzen A."/>
            <person name="Andreopoulos W."/>
            <person name="Pangilinan J."/>
            <person name="Riley R."/>
            <person name="Hundley H."/>
            <person name="Na H."/>
            <person name="Barry K."/>
            <person name="Grigoriev I.V."/>
            <person name="Stajich J.E."/>
            <person name="Kennedy P.G."/>
        </authorList>
    </citation>
    <scope>NUCLEOTIDE SEQUENCE</scope>
    <source>
        <strain evidence="1">FC423</strain>
    </source>
</reference>
<evidence type="ECO:0000313" key="1">
    <source>
        <dbReference type="EMBL" id="KAG2111570.1"/>
    </source>
</evidence>
<dbReference type="AlphaFoldDB" id="A0A9P7FCA0"/>
<accession>A0A9P7FCA0</accession>
<dbReference type="GeneID" id="64698963"/>
<gene>
    <name evidence="1" type="ORF">F5147DRAFT_685814</name>
</gene>
<evidence type="ECO:0000313" key="2">
    <source>
        <dbReference type="Proteomes" id="UP000823399"/>
    </source>
</evidence>
<dbReference type="RefSeq" id="XP_041294789.1">
    <property type="nucleotide sequence ID" value="XM_041436704.1"/>
</dbReference>
<name>A0A9P7FCA0_9AGAM</name>
<dbReference type="EMBL" id="JABBWM010000017">
    <property type="protein sequence ID" value="KAG2111570.1"/>
    <property type="molecule type" value="Genomic_DNA"/>
</dbReference>
<sequence>MAMLGRIRFRLLATRRLTRHHLPGWRYMNMDSTSLLLIHLTWARTLPACLLKTFPRALNPLNKIPGQLLWTTMPVFL</sequence>
<keyword evidence="2" id="KW-1185">Reference proteome</keyword>
<dbReference type="Proteomes" id="UP000823399">
    <property type="component" value="Unassembled WGS sequence"/>
</dbReference>
<organism evidence="1 2">
    <name type="scientific">Suillus discolor</name>
    <dbReference type="NCBI Taxonomy" id="1912936"/>
    <lineage>
        <taxon>Eukaryota</taxon>
        <taxon>Fungi</taxon>
        <taxon>Dikarya</taxon>
        <taxon>Basidiomycota</taxon>
        <taxon>Agaricomycotina</taxon>
        <taxon>Agaricomycetes</taxon>
        <taxon>Agaricomycetidae</taxon>
        <taxon>Boletales</taxon>
        <taxon>Suillineae</taxon>
        <taxon>Suillaceae</taxon>
        <taxon>Suillus</taxon>
    </lineage>
</organism>
<proteinExistence type="predicted"/>